<accession>A0A0A8ZHG7</accession>
<evidence type="ECO:0000313" key="1">
    <source>
        <dbReference type="EMBL" id="JAD38854.1"/>
    </source>
</evidence>
<organism evidence="1">
    <name type="scientific">Arundo donax</name>
    <name type="common">Giant reed</name>
    <name type="synonym">Donax arundinaceus</name>
    <dbReference type="NCBI Taxonomy" id="35708"/>
    <lineage>
        <taxon>Eukaryota</taxon>
        <taxon>Viridiplantae</taxon>
        <taxon>Streptophyta</taxon>
        <taxon>Embryophyta</taxon>
        <taxon>Tracheophyta</taxon>
        <taxon>Spermatophyta</taxon>
        <taxon>Magnoliopsida</taxon>
        <taxon>Liliopsida</taxon>
        <taxon>Poales</taxon>
        <taxon>Poaceae</taxon>
        <taxon>PACMAD clade</taxon>
        <taxon>Arundinoideae</taxon>
        <taxon>Arundineae</taxon>
        <taxon>Arundo</taxon>
    </lineage>
</organism>
<reference evidence="1" key="1">
    <citation type="submission" date="2014-09" db="EMBL/GenBank/DDBJ databases">
        <authorList>
            <person name="Magalhaes I.L.F."/>
            <person name="Oliveira U."/>
            <person name="Santos F.R."/>
            <person name="Vidigal T.H.D.A."/>
            <person name="Brescovit A.D."/>
            <person name="Santos A.J."/>
        </authorList>
    </citation>
    <scope>NUCLEOTIDE SEQUENCE</scope>
    <source>
        <tissue evidence="1">Shoot tissue taken approximately 20 cm above the soil surface</tissue>
    </source>
</reference>
<dbReference type="EMBL" id="GBRH01259041">
    <property type="protein sequence ID" value="JAD38854.1"/>
    <property type="molecule type" value="Transcribed_RNA"/>
</dbReference>
<proteinExistence type="predicted"/>
<name>A0A0A8ZHG7_ARUDO</name>
<dbReference type="AlphaFoldDB" id="A0A0A8ZHG7"/>
<protein>
    <submittedName>
        <fullName evidence="1">Uncharacterized protein</fullName>
    </submittedName>
</protein>
<reference evidence="1" key="2">
    <citation type="journal article" date="2015" name="Data Brief">
        <title>Shoot transcriptome of the giant reed, Arundo donax.</title>
        <authorList>
            <person name="Barrero R.A."/>
            <person name="Guerrero F.D."/>
            <person name="Moolhuijzen P."/>
            <person name="Goolsby J.A."/>
            <person name="Tidwell J."/>
            <person name="Bellgard S.E."/>
            <person name="Bellgard M.I."/>
        </authorList>
    </citation>
    <scope>NUCLEOTIDE SEQUENCE</scope>
    <source>
        <tissue evidence="1">Shoot tissue taken approximately 20 cm above the soil surface</tissue>
    </source>
</reference>
<sequence length="96" mass="10595">MTSNGLPFNMAAVFSLSAKKVCNSSLTNIGYSSIASIILNNSSFGVRHVTQNISYFFNHTIIMLKLLPFFSLANSRTLARRISCSIALVFLFRKAV</sequence>